<dbReference type="Pfam" id="PF12500">
    <property type="entry name" value="TRSP"/>
    <property type="match status" value="1"/>
</dbReference>
<dbReference type="RefSeq" id="WP_097898480.1">
    <property type="nucleotide sequence ID" value="NZ_NVOR01000106.1"/>
</dbReference>
<dbReference type="Gene3D" id="3.40.50.2020">
    <property type="match status" value="1"/>
</dbReference>
<feature type="domain" description="Orotate phosphoribosyltransferase-like" evidence="2">
    <location>
        <begin position="42"/>
        <end position="259"/>
    </location>
</feature>
<reference evidence="3 4" key="1">
    <citation type="submission" date="2017-09" db="EMBL/GenBank/DDBJ databases">
        <title>Large-scale bioinformatics analysis of Bacillus genomes uncovers conserved roles of natural products in bacterial physiology.</title>
        <authorList>
            <consortium name="Agbiome Team Llc"/>
            <person name="Bleich R.M."/>
            <person name="Grubbs K.J."/>
            <person name="Santa Maria K.C."/>
            <person name="Allen S.E."/>
            <person name="Farag S."/>
            <person name="Shank E.A."/>
            <person name="Bowers A."/>
        </authorList>
    </citation>
    <scope>NUCLEOTIDE SEQUENCE [LARGE SCALE GENOMIC DNA]</scope>
    <source>
        <strain evidence="3 4">AFS092012</strain>
    </source>
</reference>
<dbReference type="InterPro" id="IPR022537">
    <property type="entry name" value="TRSP_dom"/>
</dbReference>
<dbReference type="CDD" id="cd06223">
    <property type="entry name" value="PRTases_typeI"/>
    <property type="match status" value="1"/>
</dbReference>
<feature type="domain" description="TRSP" evidence="1">
    <location>
        <begin position="310"/>
        <end position="437"/>
    </location>
</feature>
<keyword evidence="3" id="KW-0328">Glycosyltransferase</keyword>
<dbReference type="InterPro" id="IPR029057">
    <property type="entry name" value="PRTase-like"/>
</dbReference>
<protein>
    <submittedName>
        <fullName evidence="3">Adenine/guanine phosphoribosyltransferase</fullName>
    </submittedName>
</protein>
<evidence type="ECO:0000313" key="4">
    <source>
        <dbReference type="Proteomes" id="UP000221020"/>
    </source>
</evidence>
<evidence type="ECO:0000259" key="2">
    <source>
        <dbReference type="Pfam" id="PF15609"/>
    </source>
</evidence>
<gene>
    <name evidence="3" type="ORF">CON65_21870</name>
</gene>
<proteinExistence type="predicted"/>
<sequence>MNNKLSSISLPQNQNNTYNILNNITVHIDVRNNPYALSLDQLFQMAARINKKRGFLFVSTILGKHLPVLPAVSLAGGCALAARYMEVLHDTIHPFQKEILSLISSKDDSCNELEIILQHQFPLEEEVLFIGFAETATALGHAMFQCFQNAKYMHTTRETISKMEPIITFEEEHSHATSHRCYVDKSYFQNEHQIVLVDDEMTTGKTALNIIRSIQEKFPRKEYTVASLLDWRSDANREQFTALEKELDITIHIISLLSGSLETIGSPITTTSSRDETIYESIESTLEKHTISCPTLPYTSIEHDAYYIKYTGRFGISTNEQEHIHSFARKSGNELRKKRKGKRTLCLGTGEFMYIPMRIAAEMGTNISYQSTTRSPIHPYSNDEQYAIHNRFSYKSPEDDSIINYFYNIEHGDYDEVFLFIERDLQEDALHPLLTQLQTVIPLIHIVSFKSLVESEGEEI</sequence>
<dbReference type="InterPro" id="IPR000836">
    <property type="entry name" value="PRTase_dom"/>
</dbReference>
<dbReference type="SUPFAM" id="SSF53271">
    <property type="entry name" value="PRTase-like"/>
    <property type="match status" value="1"/>
</dbReference>
<organism evidence="3 4">
    <name type="scientific">Bacillus pseudomycoides</name>
    <dbReference type="NCBI Taxonomy" id="64104"/>
    <lineage>
        <taxon>Bacteria</taxon>
        <taxon>Bacillati</taxon>
        <taxon>Bacillota</taxon>
        <taxon>Bacilli</taxon>
        <taxon>Bacillales</taxon>
        <taxon>Bacillaceae</taxon>
        <taxon>Bacillus</taxon>
        <taxon>Bacillus cereus group</taxon>
    </lineage>
</organism>
<accession>A0AA91V8T0</accession>
<evidence type="ECO:0000313" key="3">
    <source>
        <dbReference type="EMBL" id="PED80601.1"/>
    </source>
</evidence>
<dbReference type="Proteomes" id="UP000221020">
    <property type="component" value="Unassembled WGS sequence"/>
</dbReference>
<comment type="caution">
    <text evidence="3">The sequence shown here is derived from an EMBL/GenBank/DDBJ whole genome shotgun (WGS) entry which is preliminary data.</text>
</comment>
<keyword evidence="3" id="KW-0808">Transferase</keyword>
<name>A0AA91V8T0_9BACI</name>
<dbReference type="AlphaFoldDB" id="A0AA91V8T0"/>
<dbReference type="PIRSF" id="PIRSF020967">
    <property type="entry name" value="UCP020967"/>
    <property type="match status" value="1"/>
</dbReference>
<dbReference type="InterPro" id="IPR041688">
    <property type="entry name" value="PRTase_2"/>
</dbReference>
<dbReference type="Pfam" id="PF15609">
    <property type="entry name" value="PRTase_2"/>
    <property type="match status" value="1"/>
</dbReference>
<dbReference type="EMBL" id="NVOR01000106">
    <property type="protein sequence ID" value="PED80601.1"/>
    <property type="molecule type" value="Genomic_DNA"/>
</dbReference>
<evidence type="ECO:0000259" key="1">
    <source>
        <dbReference type="Pfam" id="PF12500"/>
    </source>
</evidence>
<dbReference type="InterPro" id="IPR011214">
    <property type="entry name" value="UCP020967"/>
</dbReference>
<dbReference type="GO" id="GO:0016757">
    <property type="term" value="F:glycosyltransferase activity"/>
    <property type="evidence" value="ECO:0007669"/>
    <property type="project" value="UniProtKB-KW"/>
</dbReference>